<evidence type="ECO:0000313" key="1">
    <source>
        <dbReference type="EMBL" id="RZU16409.1"/>
    </source>
</evidence>
<reference evidence="1 2" key="1">
    <citation type="journal article" date="2015" name="Stand. Genomic Sci.">
        <title>Genomic Encyclopedia of Bacterial and Archaeal Type Strains, Phase III: the genomes of soil and plant-associated and newly described type strains.</title>
        <authorList>
            <person name="Whitman W.B."/>
            <person name="Woyke T."/>
            <person name="Klenk H.P."/>
            <person name="Zhou Y."/>
            <person name="Lilburn T.G."/>
            <person name="Beck B.J."/>
            <person name="De Vos P."/>
            <person name="Vandamme P."/>
            <person name="Eisen J.A."/>
            <person name="Garrity G."/>
            <person name="Hugenholtz P."/>
            <person name="Kyrpides N.C."/>
        </authorList>
    </citation>
    <scope>NUCLEOTIDE SEQUENCE [LARGE SCALE GENOMIC DNA]</scope>
    <source>
        <strain evidence="1 2">VKM Ac-2540</strain>
    </source>
</reference>
<organism evidence="1 2">
    <name type="scientific">Kribbella rubisoli</name>
    <dbReference type="NCBI Taxonomy" id="3075929"/>
    <lineage>
        <taxon>Bacteria</taxon>
        <taxon>Bacillati</taxon>
        <taxon>Actinomycetota</taxon>
        <taxon>Actinomycetes</taxon>
        <taxon>Propionibacteriales</taxon>
        <taxon>Kribbellaceae</taxon>
        <taxon>Kribbella</taxon>
    </lineage>
</organism>
<dbReference type="Proteomes" id="UP000292027">
    <property type="component" value="Unassembled WGS sequence"/>
</dbReference>
<comment type="caution">
    <text evidence="1">The sequence shown here is derived from an EMBL/GenBank/DDBJ whole genome shotgun (WGS) entry which is preliminary data.</text>
</comment>
<name>A0A4Q7X347_9ACTN</name>
<dbReference type="OrthoDB" id="9896289at2"/>
<dbReference type="RefSeq" id="WP_130445319.1">
    <property type="nucleotide sequence ID" value="NZ_SHKR01000012.1"/>
</dbReference>
<protein>
    <submittedName>
        <fullName evidence="1">Uncharacterized protein</fullName>
    </submittedName>
</protein>
<accession>A0A4Q7X347</accession>
<evidence type="ECO:0000313" key="2">
    <source>
        <dbReference type="Proteomes" id="UP000292027"/>
    </source>
</evidence>
<proteinExistence type="predicted"/>
<sequence length="91" mass="9772">MVAADDVYWSIDFPGIDGARAQAIVDSAEQLGLASGGIVADPDDYLTLHLDRDTVESLIVALADVEAIGRSAESTVRGVLDILNEWRSERN</sequence>
<gene>
    <name evidence="1" type="ORF">EV645_3973</name>
</gene>
<keyword evidence="2" id="KW-1185">Reference proteome</keyword>
<dbReference type="AlphaFoldDB" id="A0A4Q7X347"/>
<dbReference type="EMBL" id="SHKR01000012">
    <property type="protein sequence ID" value="RZU16409.1"/>
    <property type="molecule type" value="Genomic_DNA"/>
</dbReference>